<dbReference type="SUPFAM" id="SSF53850">
    <property type="entry name" value="Periplasmic binding protein-like II"/>
    <property type="match status" value="2"/>
</dbReference>
<proteinExistence type="predicted"/>
<evidence type="ECO:0000313" key="3">
    <source>
        <dbReference type="EMBL" id="TQS82876.1"/>
    </source>
</evidence>
<evidence type="ECO:0000256" key="1">
    <source>
        <dbReference type="ARBA" id="ARBA00022729"/>
    </source>
</evidence>
<dbReference type="InterPro" id="IPR024370">
    <property type="entry name" value="PBP_domain"/>
</dbReference>
<dbReference type="InterPro" id="IPR050811">
    <property type="entry name" value="Phosphate_ABC_transporter"/>
</dbReference>
<comment type="caution">
    <text evidence="3">The sequence shown here is derived from an EMBL/GenBank/DDBJ whole genome shotgun (WGS) entry which is preliminary data.</text>
</comment>
<dbReference type="AlphaFoldDB" id="A0A8J8TDJ3"/>
<dbReference type="EMBL" id="LVVT01000014">
    <property type="protein sequence ID" value="TQS82876.1"/>
    <property type="molecule type" value="Genomic_DNA"/>
</dbReference>
<dbReference type="Pfam" id="PF12849">
    <property type="entry name" value="PBP_like_2"/>
    <property type="match status" value="1"/>
</dbReference>
<evidence type="ECO:0000259" key="2">
    <source>
        <dbReference type="Pfam" id="PF12849"/>
    </source>
</evidence>
<dbReference type="PANTHER" id="PTHR30570:SF1">
    <property type="entry name" value="PHOSPHATE-BINDING PROTEIN PSTS"/>
    <property type="match status" value="1"/>
</dbReference>
<feature type="domain" description="PBP" evidence="2">
    <location>
        <begin position="121"/>
        <end position="303"/>
    </location>
</feature>
<protein>
    <recommendedName>
        <fullName evidence="2">PBP domain-containing protein</fullName>
    </recommendedName>
</protein>
<accession>A0A8J8TDJ3</accession>
<keyword evidence="1" id="KW-0732">Signal</keyword>
<dbReference type="CDD" id="cd13566">
    <property type="entry name" value="PBP2_phosphate"/>
    <property type="match status" value="1"/>
</dbReference>
<reference evidence="3" key="1">
    <citation type="submission" date="2016-03" db="EMBL/GenBank/DDBJ databases">
        <authorList>
            <person name="Borrel G."/>
            <person name="Mccann A."/>
            <person name="O'Toole P.W."/>
        </authorList>
    </citation>
    <scope>NUCLEOTIDE SEQUENCE</scope>
    <source>
        <strain evidence="3">183</strain>
    </source>
</reference>
<evidence type="ECO:0000313" key="4">
    <source>
        <dbReference type="Proteomes" id="UP000752814"/>
    </source>
</evidence>
<dbReference type="Gene3D" id="3.40.190.10">
    <property type="entry name" value="Periplasmic binding protein-like II"/>
    <property type="match status" value="3"/>
</dbReference>
<name>A0A8J8TDJ3_9ARCH</name>
<sequence>MGNKLVAGGFAVLLVISAVLAMFTSMNFPGVGVLSVQNEENISYSPLENPEEYPITRPLYIYTDGVPAENSSLYRWLEYIYSDDGQRYVKNAGFYPVTSEVKNKMEIQLNSGTINNNYGNGEITQSGSTTLGDLATLWANDFQEKYGIKVLLNTPGSGTGITNLINGFVDAAQSSRDIKEIELESAKSNNVNIIEWIVAYDALAIVVHKDNPVTNITLEDLKGIYNGTYTNWSELGGYDCPIVLYGRDSASGSYDYFKEAILDGESYSIKMQQFSSNALIVAEVENNLGGIGYVGVGYAEESLADEWVGKQNGN</sequence>
<dbReference type="RefSeq" id="WP_020449277.1">
    <property type="nucleotide sequence ID" value="NZ_CAYAXV010000005.1"/>
</dbReference>
<dbReference type="Proteomes" id="UP000752814">
    <property type="component" value="Unassembled WGS sequence"/>
</dbReference>
<organism evidence="3 4">
    <name type="scientific">Candidatus Methanomassiliicoccus intestinalis</name>
    <dbReference type="NCBI Taxonomy" id="1406512"/>
    <lineage>
        <taxon>Archaea</taxon>
        <taxon>Methanobacteriati</taxon>
        <taxon>Thermoplasmatota</taxon>
        <taxon>Thermoplasmata</taxon>
        <taxon>Methanomassiliicoccales</taxon>
        <taxon>Methanomassiliicoccaceae</taxon>
        <taxon>Methanomassiliicoccus</taxon>
    </lineage>
</organism>
<dbReference type="GeneID" id="41323811"/>
<dbReference type="OMA" id="IEWIVAY"/>
<gene>
    <name evidence="3" type="ORF">A3207_02720</name>
</gene>
<dbReference type="PANTHER" id="PTHR30570">
    <property type="entry name" value="PERIPLASMIC PHOSPHATE BINDING COMPONENT OF PHOSPHATE ABC TRANSPORTER"/>
    <property type="match status" value="1"/>
</dbReference>